<keyword evidence="5" id="KW-0812">Transmembrane</keyword>
<dbReference type="Pfam" id="PF07494">
    <property type="entry name" value="Reg_prop"/>
    <property type="match status" value="2"/>
</dbReference>
<dbReference type="SUPFAM" id="SSF47384">
    <property type="entry name" value="Homodimeric domain of signal transducing histidine kinase"/>
    <property type="match status" value="1"/>
</dbReference>
<organism evidence="8 9">
    <name type="scientific">Rheinheimera baltica</name>
    <dbReference type="NCBI Taxonomy" id="67576"/>
    <lineage>
        <taxon>Bacteria</taxon>
        <taxon>Pseudomonadati</taxon>
        <taxon>Pseudomonadota</taxon>
        <taxon>Gammaproteobacteria</taxon>
        <taxon>Chromatiales</taxon>
        <taxon>Chromatiaceae</taxon>
        <taxon>Rheinheimera</taxon>
    </lineage>
</organism>
<evidence type="ECO:0000256" key="4">
    <source>
        <dbReference type="SAM" id="Coils"/>
    </source>
</evidence>
<dbReference type="InterPro" id="IPR011123">
    <property type="entry name" value="Y_Y_Y"/>
</dbReference>
<dbReference type="EC" id="2.7.13.3" evidence="2"/>
<dbReference type="InterPro" id="IPR011110">
    <property type="entry name" value="Reg_prop"/>
</dbReference>
<evidence type="ECO:0000256" key="1">
    <source>
        <dbReference type="ARBA" id="ARBA00000085"/>
    </source>
</evidence>
<dbReference type="InterPro" id="IPR036097">
    <property type="entry name" value="HisK_dim/P_sf"/>
</dbReference>
<dbReference type="Gene3D" id="2.60.40.10">
    <property type="entry name" value="Immunoglobulins"/>
    <property type="match status" value="1"/>
</dbReference>
<evidence type="ECO:0000256" key="5">
    <source>
        <dbReference type="SAM" id="Phobius"/>
    </source>
</evidence>
<dbReference type="Gene3D" id="2.130.10.10">
    <property type="entry name" value="YVTN repeat-like/Quinoprotein amine dehydrogenase"/>
    <property type="match status" value="2"/>
</dbReference>
<dbReference type="SUPFAM" id="SSF55874">
    <property type="entry name" value="ATPase domain of HSP90 chaperone/DNA topoisomerase II/histidine kinase"/>
    <property type="match status" value="1"/>
</dbReference>
<evidence type="ECO:0000256" key="6">
    <source>
        <dbReference type="SAM" id="SignalP"/>
    </source>
</evidence>
<comment type="caution">
    <text evidence="8">The sequence shown here is derived from an EMBL/GenBank/DDBJ whole genome shotgun (WGS) entry which is preliminary data.</text>
</comment>
<dbReference type="EMBL" id="JAPJDZ010000024">
    <property type="protein sequence ID" value="MDP5136433.1"/>
    <property type="molecule type" value="Genomic_DNA"/>
</dbReference>
<keyword evidence="6" id="KW-0732">Signal</keyword>
<dbReference type="InterPro" id="IPR004358">
    <property type="entry name" value="Sig_transdc_His_kin-like_C"/>
</dbReference>
<dbReference type="InterPro" id="IPR015943">
    <property type="entry name" value="WD40/YVTN_repeat-like_dom_sf"/>
</dbReference>
<evidence type="ECO:0000313" key="9">
    <source>
        <dbReference type="Proteomes" id="UP001231109"/>
    </source>
</evidence>
<accession>A0ABT9HZ67</accession>
<dbReference type="Pfam" id="PF07495">
    <property type="entry name" value="Y_Y_Y"/>
    <property type="match status" value="1"/>
</dbReference>
<comment type="catalytic activity">
    <reaction evidence="1">
        <text>ATP + protein L-histidine = ADP + protein N-phospho-L-histidine.</text>
        <dbReference type="EC" id="2.7.13.3"/>
    </reaction>
</comment>
<feature type="domain" description="Histidine kinase" evidence="7">
    <location>
        <begin position="864"/>
        <end position="1093"/>
    </location>
</feature>
<dbReference type="PANTHER" id="PTHR43547">
    <property type="entry name" value="TWO-COMPONENT HISTIDINE KINASE"/>
    <property type="match status" value="1"/>
</dbReference>
<dbReference type="InterPro" id="IPR005467">
    <property type="entry name" value="His_kinase_dom"/>
</dbReference>
<dbReference type="PRINTS" id="PR00344">
    <property type="entry name" value="BCTRLSENSOR"/>
</dbReference>
<protein>
    <recommendedName>
        <fullName evidence="2">histidine kinase</fullName>
        <ecNumber evidence="2">2.7.13.3</ecNumber>
    </recommendedName>
</protein>
<evidence type="ECO:0000259" key="7">
    <source>
        <dbReference type="PROSITE" id="PS50109"/>
    </source>
</evidence>
<feature type="chain" id="PRO_5046476395" description="histidine kinase" evidence="6">
    <location>
        <begin position="35"/>
        <end position="1097"/>
    </location>
</feature>
<dbReference type="Gene3D" id="3.30.565.10">
    <property type="entry name" value="Histidine kinase-like ATPase, C-terminal domain"/>
    <property type="match status" value="1"/>
</dbReference>
<keyword evidence="9" id="KW-1185">Reference proteome</keyword>
<dbReference type="Pfam" id="PF02518">
    <property type="entry name" value="HATPase_c"/>
    <property type="match status" value="1"/>
</dbReference>
<evidence type="ECO:0000256" key="3">
    <source>
        <dbReference type="ARBA" id="ARBA00022553"/>
    </source>
</evidence>
<dbReference type="PROSITE" id="PS50109">
    <property type="entry name" value="HIS_KIN"/>
    <property type="match status" value="1"/>
</dbReference>
<reference evidence="8 9" key="1">
    <citation type="submission" date="2022-11" db="EMBL/GenBank/DDBJ databases">
        <title>Viruses from the air-sea interface of a natural surface slick.</title>
        <authorList>
            <person name="Rahlff J."/>
            <person name="Holmfeldt K."/>
        </authorList>
    </citation>
    <scope>NUCLEOTIDE SEQUENCE [LARGE SCALE GENOMIC DNA]</scope>
    <source>
        <strain evidence="8 9">SMS4</strain>
    </source>
</reference>
<keyword evidence="5" id="KW-1133">Transmembrane helix</keyword>
<dbReference type="RefSeq" id="WP_305975772.1">
    <property type="nucleotide sequence ID" value="NZ_JAPJDZ010000024.1"/>
</dbReference>
<keyword evidence="5" id="KW-0472">Membrane</keyword>
<sequence>MIKIKIGTALWCNAFKQYLMVSIVLLLALSPDQADSSSLPETGLFHQVGHASSIPDNVVTSIAQDQQGFVWIGTPSGLLRYDGYQFLLYTHNSNIPDGLPGMFVNDIMQQYNGNLWIATDPGGLAVYDPDSSSFSPIKLSKIENQKYLLENARVMTTDSHQDIWFGGKDGLFRLDKNRQKLTYISDKSTHGILSQVRALMSVKHMVFAGAKEGVFVFNTHTDTLTKLTLKFDNPELLTQILSLAYTDDDSVWIGTANQGLYRLDLSTMQSERIVSSDEILSTQLVNESSINDILQVNDNELWLARFDGIDAINIKSRSWQRKITSDKSSSYSLTHTDIRALMKDNAGQVWTGGYGSGVRLYQGQPAVSLLSSMLSGPFKLPTDNVSSIIELSNGEIWLGSRGEGIQVLHPDKGMLRRINAEPGEPGRLQNGWITTMAELTPGDIWLGVNPGQLYRYSATDDAFNLIDESNQFWSANVRRLFVDSKQRLWIGTNEGIGLWDDKTQSIQRIRTKENGVLTDYINGFVEDSKNTIWVASDANGLLRIEPDTLVANVVRYSDLSPPAHSSVLGLLIDQQQRLWFDTPSGLYRINDTTKPVVELLKIIADEGQLNSDFGANLLEDNQGRIWSQRNIYNPDTNTIYALSPADGVYHGTNWYRSYTKTKAGLMWFGGSEGVLVVQPNKFEKWRYEPKVQLTQATIDDKPVLLSTKNMIIPAKAKGFSVEFSGLDLSSPLSVKYRHKLNGFDTEWRYSDASHRKVNYTNLWPGNYRLLVQSTNRAGQWSPNTLELTITVLPAFWQTHWFILLALIAVVLAIFSIVKLRTHRLKRQAKQLEQEVASRTQELKAVQKSLSEKEKMAALGHMVAGIAHEINTPLGISVTASSLLQETTNQLQLQFEHKSLTSAQLQQFLQQSQENLALLMSNLYRSADLVQSFKEVAIDATMEVVESVNVYQWLQQRIQLLGPRIQPHQVEIICPSNLNLQLPAKALEVVLMHLLNNSLIHGFSKNTPGKICISFEYKAQQCTLLYQDNGSGVAVDVTETLFDPFVTTKRGAQCKGLGLHLCYNLVTQVMAGQISLLQSNGNGAQFHVTFPAQSGNKS</sequence>
<feature type="coiled-coil region" evidence="4">
    <location>
        <begin position="821"/>
        <end position="848"/>
    </location>
</feature>
<dbReference type="InterPro" id="IPR003594">
    <property type="entry name" value="HATPase_dom"/>
</dbReference>
<feature type="signal peptide" evidence="6">
    <location>
        <begin position="1"/>
        <end position="34"/>
    </location>
</feature>
<keyword evidence="4" id="KW-0175">Coiled coil</keyword>
<gene>
    <name evidence="8" type="ORF">ORJ04_10800</name>
</gene>
<evidence type="ECO:0000313" key="8">
    <source>
        <dbReference type="EMBL" id="MDP5136433.1"/>
    </source>
</evidence>
<name>A0ABT9HZ67_9GAMM</name>
<dbReference type="InterPro" id="IPR013783">
    <property type="entry name" value="Ig-like_fold"/>
</dbReference>
<dbReference type="PANTHER" id="PTHR43547:SF2">
    <property type="entry name" value="HYBRID SIGNAL TRANSDUCTION HISTIDINE KINASE C"/>
    <property type="match status" value="1"/>
</dbReference>
<dbReference type="SUPFAM" id="SSF63829">
    <property type="entry name" value="Calcium-dependent phosphotriesterase"/>
    <property type="match status" value="3"/>
</dbReference>
<dbReference type="CDD" id="cd00082">
    <property type="entry name" value="HisKA"/>
    <property type="match status" value="1"/>
</dbReference>
<feature type="transmembrane region" description="Helical" evidence="5">
    <location>
        <begin position="800"/>
        <end position="819"/>
    </location>
</feature>
<proteinExistence type="predicted"/>
<dbReference type="SMART" id="SM00387">
    <property type="entry name" value="HATPase_c"/>
    <property type="match status" value="1"/>
</dbReference>
<dbReference type="InterPro" id="IPR036890">
    <property type="entry name" value="HATPase_C_sf"/>
</dbReference>
<dbReference type="Proteomes" id="UP001231109">
    <property type="component" value="Unassembled WGS sequence"/>
</dbReference>
<dbReference type="InterPro" id="IPR003661">
    <property type="entry name" value="HisK_dim/P_dom"/>
</dbReference>
<dbReference type="Gene3D" id="1.10.287.130">
    <property type="match status" value="1"/>
</dbReference>
<evidence type="ECO:0000256" key="2">
    <source>
        <dbReference type="ARBA" id="ARBA00012438"/>
    </source>
</evidence>
<keyword evidence="3" id="KW-0597">Phosphoprotein</keyword>